<feature type="domain" description="Fe/B12 periplasmic-binding" evidence="1">
    <location>
        <begin position="89"/>
        <end position="359"/>
    </location>
</feature>
<sequence length="395" mass="43736">MKAGEIDMRKIGGRAKMKRVLKNKVLRLLGILSLCLGLILLTLLAGCASQKAPAPREEVAGEETSGDISSLCITDMAGRSLTVPDEINKVFSVSPVGTVLLYTLAPEKLAGWNYELQPGEKQFILPEYHDLPNLGGWYGKTTGNVEEFLKVKPDLIVSMGTLEETDLSFADQLQEQLGIPVVLISGEITELDEAYIFTGELLGVEEKAGELAQYCRETLEEITAKAQQIPADRRLRVYYAEGPEGLETDPQGSVHTQVLDLVGGINVAAVEIGGGGGRSSVSLEQILLWDPDLIIAWSTARGGCYEAILNHSDWQGLQAVKNKMVFDIPNEPFNWFDRPYSVNRILGLKWLGNLLYPEVFTYDLEKEVKEFYAKFYHHELSPAEVKKMLANCTRK</sequence>
<dbReference type="AlphaFoldDB" id="A0A485M756"/>
<dbReference type="PROSITE" id="PS50983">
    <property type="entry name" value="FE_B12_PBP"/>
    <property type="match status" value="1"/>
</dbReference>
<dbReference type="PANTHER" id="PTHR30535">
    <property type="entry name" value="VITAMIN B12-BINDING PROTEIN"/>
    <property type="match status" value="1"/>
</dbReference>
<accession>A0A485M756</accession>
<protein>
    <submittedName>
        <fullName evidence="2">Vitamin B12-binding protein</fullName>
    </submittedName>
</protein>
<dbReference type="InterPro" id="IPR002491">
    <property type="entry name" value="ABC_transptr_periplasmic_BD"/>
</dbReference>
<proteinExistence type="predicted"/>
<name>A0A485M756_9ZZZZ</name>
<evidence type="ECO:0000313" key="2">
    <source>
        <dbReference type="EMBL" id="VFU17805.1"/>
    </source>
</evidence>
<dbReference type="EMBL" id="CAADRN010000307">
    <property type="protein sequence ID" value="VFU17805.1"/>
    <property type="molecule type" value="Genomic_DNA"/>
</dbReference>
<dbReference type="InterPro" id="IPR050902">
    <property type="entry name" value="ABC_Transporter_SBP"/>
</dbReference>
<dbReference type="GO" id="GO:0071281">
    <property type="term" value="P:cellular response to iron ion"/>
    <property type="evidence" value="ECO:0007669"/>
    <property type="project" value="TreeGrafter"/>
</dbReference>
<dbReference type="Pfam" id="PF01497">
    <property type="entry name" value="Peripla_BP_2"/>
    <property type="match status" value="1"/>
</dbReference>
<dbReference type="Gene3D" id="1.20.58.2180">
    <property type="match status" value="1"/>
</dbReference>
<dbReference type="Gene3D" id="3.40.50.1980">
    <property type="entry name" value="Nitrogenase molybdenum iron protein domain"/>
    <property type="match status" value="2"/>
</dbReference>
<dbReference type="PANTHER" id="PTHR30535:SF34">
    <property type="entry name" value="MOLYBDATE-BINDING PROTEIN MOLA"/>
    <property type="match status" value="1"/>
</dbReference>
<dbReference type="SUPFAM" id="SSF53807">
    <property type="entry name" value="Helical backbone' metal receptor"/>
    <property type="match status" value="1"/>
</dbReference>
<evidence type="ECO:0000259" key="1">
    <source>
        <dbReference type="PROSITE" id="PS50983"/>
    </source>
</evidence>
<reference evidence="2" key="1">
    <citation type="submission" date="2019-03" db="EMBL/GenBank/DDBJ databases">
        <authorList>
            <person name="Hao L."/>
        </authorList>
    </citation>
    <scope>NUCLEOTIDE SEQUENCE</scope>
</reference>
<organism evidence="2">
    <name type="scientific">anaerobic digester metagenome</name>
    <dbReference type="NCBI Taxonomy" id="1263854"/>
    <lineage>
        <taxon>unclassified sequences</taxon>
        <taxon>metagenomes</taxon>
        <taxon>ecological metagenomes</taxon>
    </lineage>
</organism>
<gene>
    <name evidence="2" type="primary">btuF</name>
    <name evidence="2" type="ORF">SCFA_3750003</name>
</gene>